<evidence type="ECO:0000256" key="1">
    <source>
        <dbReference type="SAM" id="Phobius"/>
    </source>
</evidence>
<dbReference type="AlphaFoldDB" id="A0A8R1XYS4"/>
<evidence type="ECO:0000313" key="2">
    <source>
        <dbReference type="EnsemblMetazoa" id="OVOC5487.1"/>
    </source>
</evidence>
<organism evidence="2 3">
    <name type="scientific">Onchocerca volvulus</name>
    <dbReference type="NCBI Taxonomy" id="6282"/>
    <lineage>
        <taxon>Eukaryota</taxon>
        <taxon>Metazoa</taxon>
        <taxon>Ecdysozoa</taxon>
        <taxon>Nematoda</taxon>
        <taxon>Chromadorea</taxon>
        <taxon>Rhabditida</taxon>
        <taxon>Spirurina</taxon>
        <taxon>Spiruromorpha</taxon>
        <taxon>Filarioidea</taxon>
        <taxon>Onchocercidae</taxon>
        <taxon>Onchocerca</taxon>
    </lineage>
</organism>
<keyword evidence="1" id="KW-1133">Transmembrane helix</keyword>
<accession>A0A8R1XYS4</accession>
<dbReference type="Proteomes" id="UP000024404">
    <property type="component" value="Unassembled WGS sequence"/>
</dbReference>
<protein>
    <submittedName>
        <fullName evidence="2">Uncharacterized protein</fullName>
    </submittedName>
</protein>
<evidence type="ECO:0000313" key="3">
    <source>
        <dbReference type="Proteomes" id="UP000024404"/>
    </source>
</evidence>
<reference evidence="2" key="2">
    <citation type="submission" date="2022-06" db="UniProtKB">
        <authorList>
            <consortium name="EnsemblMetazoa"/>
        </authorList>
    </citation>
    <scope>IDENTIFICATION</scope>
</reference>
<name>A0A8R1XYS4_ONCVO</name>
<keyword evidence="1" id="KW-0472">Membrane</keyword>
<sequence length="61" mass="7070">MYLVCFLLRSNTFHLLIHLSAGIPNFLVINAFYSCKEYISGNTELLEETCVRKYKYIGYGV</sequence>
<feature type="transmembrane region" description="Helical" evidence="1">
    <location>
        <begin position="12"/>
        <end position="33"/>
    </location>
</feature>
<reference evidence="3" key="1">
    <citation type="submission" date="2013-10" db="EMBL/GenBank/DDBJ databases">
        <title>Genome sequencing of Onchocerca volvulus.</title>
        <authorList>
            <person name="Cotton J."/>
            <person name="Tsai J."/>
            <person name="Stanley E."/>
            <person name="Tracey A."/>
            <person name="Holroyd N."/>
            <person name="Lustigman S."/>
            <person name="Berriman M."/>
        </authorList>
    </citation>
    <scope>NUCLEOTIDE SEQUENCE</scope>
</reference>
<dbReference type="EMBL" id="CMVM020000161">
    <property type="status" value="NOT_ANNOTATED_CDS"/>
    <property type="molecule type" value="Genomic_DNA"/>
</dbReference>
<proteinExistence type="predicted"/>
<keyword evidence="1" id="KW-0812">Transmembrane</keyword>
<keyword evidence="3" id="KW-1185">Reference proteome</keyword>
<dbReference type="EnsemblMetazoa" id="OVOC5487.1">
    <property type="protein sequence ID" value="OVOC5487.1"/>
    <property type="gene ID" value="WBGene00242296"/>
</dbReference>